<sequence length="121" mass="13014">MADPARARDRFVDEHRGIVDQDIDPAQYGGRIPYQGRDCGRIAEVSGDHRMALAGQSGANLFGAFDGTSAVQYDPVAGGCERVRGRRPDTSGRTGDEYSSGHVSSLADTVWLRDIVPVPPL</sequence>
<evidence type="ECO:0000313" key="2">
    <source>
        <dbReference type="EMBL" id="GAA1548324.1"/>
    </source>
</evidence>
<gene>
    <name evidence="2" type="ORF">GCM10009804_00840</name>
</gene>
<keyword evidence="3" id="KW-1185">Reference proteome</keyword>
<dbReference type="Proteomes" id="UP001501705">
    <property type="component" value="Unassembled WGS sequence"/>
</dbReference>
<proteinExistence type="predicted"/>
<name>A0ABP4MU81_9ACTN</name>
<protein>
    <submittedName>
        <fullName evidence="2">Uncharacterized protein</fullName>
    </submittedName>
</protein>
<comment type="caution">
    <text evidence="2">The sequence shown here is derived from an EMBL/GenBank/DDBJ whole genome shotgun (WGS) entry which is preliminary data.</text>
</comment>
<feature type="region of interest" description="Disordered" evidence="1">
    <location>
        <begin position="81"/>
        <end position="101"/>
    </location>
</feature>
<evidence type="ECO:0000313" key="3">
    <source>
        <dbReference type="Proteomes" id="UP001501705"/>
    </source>
</evidence>
<evidence type="ECO:0000256" key="1">
    <source>
        <dbReference type="SAM" id="MobiDB-lite"/>
    </source>
</evidence>
<accession>A0ABP4MU81</accession>
<feature type="compositionally biased region" description="Basic and acidic residues" evidence="1">
    <location>
        <begin position="81"/>
        <end position="96"/>
    </location>
</feature>
<reference evidence="3" key="1">
    <citation type="journal article" date="2019" name="Int. J. Syst. Evol. Microbiol.">
        <title>The Global Catalogue of Microorganisms (GCM) 10K type strain sequencing project: providing services to taxonomists for standard genome sequencing and annotation.</title>
        <authorList>
            <consortium name="The Broad Institute Genomics Platform"/>
            <consortium name="The Broad Institute Genome Sequencing Center for Infectious Disease"/>
            <person name="Wu L."/>
            <person name="Ma J."/>
        </authorList>
    </citation>
    <scope>NUCLEOTIDE SEQUENCE [LARGE SCALE GENOMIC DNA]</scope>
    <source>
        <strain evidence="3">JCM 15572</strain>
    </source>
</reference>
<dbReference type="EMBL" id="BAAAPH010000001">
    <property type="protein sequence ID" value="GAA1548324.1"/>
    <property type="molecule type" value="Genomic_DNA"/>
</dbReference>
<organism evidence="2 3">
    <name type="scientific">Kribbella hippodromi</name>
    <dbReference type="NCBI Taxonomy" id="434347"/>
    <lineage>
        <taxon>Bacteria</taxon>
        <taxon>Bacillati</taxon>
        <taxon>Actinomycetota</taxon>
        <taxon>Actinomycetes</taxon>
        <taxon>Propionibacteriales</taxon>
        <taxon>Kribbellaceae</taxon>
        <taxon>Kribbella</taxon>
    </lineage>
</organism>